<dbReference type="GO" id="GO:0009055">
    <property type="term" value="F:electron transfer activity"/>
    <property type="evidence" value="ECO:0007669"/>
    <property type="project" value="InterPro"/>
</dbReference>
<dbReference type="InterPro" id="IPR016024">
    <property type="entry name" value="ARM-type_fold"/>
</dbReference>
<dbReference type="InterPro" id="IPR055557">
    <property type="entry name" value="DUF7133"/>
</dbReference>
<dbReference type="InterPro" id="IPR009056">
    <property type="entry name" value="Cyt_c-like_dom"/>
</dbReference>
<gene>
    <name evidence="5" type="ORF">METZ01_LOCUS10431</name>
</gene>
<dbReference type="InterPro" id="IPR011989">
    <property type="entry name" value="ARM-like"/>
</dbReference>
<evidence type="ECO:0000256" key="1">
    <source>
        <dbReference type="ARBA" id="ARBA00022617"/>
    </source>
</evidence>
<accession>A0A381NST8</accession>
<proteinExistence type="predicted"/>
<feature type="domain" description="Cytochrome c" evidence="4">
    <location>
        <begin position="857"/>
        <end position="990"/>
    </location>
</feature>
<dbReference type="NCBIfam" id="TIGR02604">
    <property type="entry name" value="Piru_Ver_Nterm"/>
    <property type="match status" value="1"/>
</dbReference>
<dbReference type="PANTHER" id="PTHR33546:SF1">
    <property type="entry name" value="LARGE, MULTIFUNCTIONAL SECRETED PROTEIN"/>
    <property type="match status" value="1"/>
</dbReference>
<keyword evidence="3" id="KW-0408">Iron</keyword>
<keyword evidence="2" id="KW-0479">Metal-binding</keyword>
<dbReference type="EMBL" id="UINC01000566">
    <property type="protein sequence ID" value="SUZ57577.1"/>
    <property type="molecule type" value="Genomic_DNA"/>
</dbReference>
<keyword evidence="1" id="KW-0349">Heme</keyword>
<dbReference type="InterPro" id="IPR011042">
    <property type="entry name" value="6-blade_b-propeller_TolB-like"/>
</dbReference>
<dbReference type="AlphaFoldDB" id="A0A381NST8"/>
<dbReference type="GO" id="GO:0020037">
    <property type="term" value="F:heme binding"/>
    <property type="evidence" value="ECO:0007669"/>
    <property type="project" value="InterPro"/>
</dbReference>
<dbReference type="InterPro" id="IPR036909">
    <property type="entry name" value="Cyt_c-like_dom_sf"/>
</dbReference>
<dbReference type="Pfam" id="PF13646">
    <property type="entry name" value="HEAT_2"/>
    <property type="match status" value="1"/>
</dbReference>
<dbReference type="Gene3D" id="1.10.760.10">
    <property type="entry name" value="Cytochrome c-like domain"/>
    <property type="match status" value="1"/>
</dbReference>
<dbReference type="GO" id="GO:0046872">
    <property type="term" value="F:metal ion binding"/>
    <property type="evidence" value="ECO:0007669"/>
    <property type="project" value="UniProtKB-KW"/>
</dbReference>
<dbReference type="SUPFAM" id="SSF46626">
    <property type="entry name" value="Cytochrome c"/>
    <property type="match status" value="1"/>
</dbReference>
<dbReference type="NCBIfam" id="TIGR02603">
    <property type="entry name" value="CxxCH_TIGR02603"/>
    <property type="match status" value="1"/>
</dbReference>
<dbReference type="SUPFAM" id="SSF48371">
    <property type="entry name" value="ARM repeat"/>
    <property type="match status" value="1"/>
</dbReference>
<dbReference type="Gene3D" id="1.25.10.10">
    <property type="entry name" value="Leucine-rich Repeat Variant"/>
    <property type="match status" value="1"/>
</dbReference>
<dbReference type="Pfam" id="PF23500">
    <property type="entry name" value="DUF7133"/>
    <property type="match status" value="1"/>
</dbReference>
<dbReference type="Gene3D" id="2.120.10.30">
    <property type="entry name" value="TolB, C-terminal domain"/>
    <property type="match status" value="2"/>
</dbReference>
<dbReference type="InterPro" id="IPR013427">
    <property type="entry name" value="Haem-bd_dom_put"/>
</dbReference>
<organism evidence="5">
    <name type="scientific">marine metagenome</name>
    <dbReference type="NCBI Taxonomy" id="408172"/>
    <lineage>
        <taxon>unclassified sequences</taxon>
        <taxon>metagenomes</taxon>
        <taxon>ecological metagenomes</taxon>
    </lineage>
</organism>
<evidence type="ECO:0000256" key="2">
    <source>
        <dbReference type="ARBA" id="ARBA00022723"/>
    </source>
</evidence>
<dbReference type="InterPro" id="IPR013428">
    <property type="entry name" value="Membrane-bound_put_N"/>
</dbReference>
<dbReference type="PANTHER" id="PTHR33546">
    <property type="entry name" value="LARGE, MULTIFUNCTIONAL SECRETED PROTEIN-RELATED"/>
    <property type="match status" value="1"/>
</dbReference>
<reference evidence="5" key="1">
    <citation type="submission" date="2018-05" db="EMBL/GenBank/DDBJ databases">
        <authorList>
            <person name="Lanie J.A."/>
            <person name="Ng W.-L."/>
            <person name="Kazmierczak K.M."/>
            <person name="Andrzejewski T.M."/>
            <person name="Davidsen T.M."/>
            <person name="Wayne K.J."/>
            <person name="Tettelin H."/>
            <person name="Glass J.I."/>
            <person name="Rusch D."/>
            <person name="Podicherti R."/>
            <person name="Tsui H.-C.T."/>
            <person name="Winkler M.E."/>
        </authorList>
    </citation>
    <scope>NUCLEOTIDE SEQUENCE</scope>
</reference>
<sequence>MRLPVAMLCVLNGCWHAAPPSSREPEDFIATAGLPDDLRLELVAREPQIVDPVAVAFDADGRMYVVEMRDYPIQPEGESTPLGRVKLLDDLDGDGYYETATVFAEGLQFPTSALPWRGGILVTRPPDIVFLQDTDGDGAADVEEVLFTGFPVGNTQHNINGLTWGLDNWVYGANGGNNGSAHSVDTPDRDVSIRGMDFRFRPGTGELQQSYETTGGHGIAIDAWGRMFGTHNLDHIQHMVFRPEYLSRSPDLAVGTTREQISDHESSATLYQISPPETRVNHPEQAGRFSGSSGIAYYGGGALPNSYDGTFFVNDVVVNVVHQDVVRSEGPSFRASRGEDEAEFLAGDDNWFRPVTMAVGPDGGLYVVDMHRAVIEHPEWIPDQVEQGLDVRAGDDKGRIYRVVPREGLELTRPELSGADVQTLVEALAHPNKWWRDTAQRLLVERGDESAVPLLRQLSLENDSALGRLHGLWTLEGLGALEPEIVQAGLEDASPAVRENALRMAEPYVMASPDVRDAVLRMDSDPDARVRMQVALTVGAIDDPRVSGVLLAILRRDVEYAWSRDAVLTGLAVEPGVALEALLASGDPFVGEVTDGKRDVTRRLASVVGSREDLEPVSSLVSMAGGSQLAPGWRAALLDGLADGLGSGREAAGVEASIRAALEEAINSGFTPVVRGALRVASSFDIQDTGAQGRAMTQARVRVLDTSLSVPERIEEVELLGLGSYPQVGESLLGLMEPRHPLELQIGAARAFARLADNETGGEALVRWRGYSPQVKGIALDMLLRRVPLHELLISALESGDLNSGELNLDLEQRRRLLRRSSDDIATRAAVFFGDHEFSNRTEIVDQYLTEVPGLRGNESRGQRHFESLCAQCHFLRGVGNPVGPDLGMAFSKGTEDLLTSILDPNSAIAPEYANYLVETTDGVLLNGILRSETPASITLVRAQGETDIVRRSDIREIRTEGLSLMPDGLEQGLEYQDLADLLAFLQLHEH</sequence>
<evidence type="ECO:0000256" key="3">
    <source>
        <dbReference type="ARBA" id="ARBA00023004"/>
    </source>
</evidence>
<evidence type="ECO:0000259" key="4">
    <source>
        <dbReference type="PROSITE" id="PS51007"/>
    </source>
</evidence>
<dbReference type="SUPFAM" id="SSF50952">
    <property type="entry name" value="Soluble quinoprotein glucose dehydrogenase"/>
    <property type="match status" value="1"/>
</dbReference>
<name>A0A381NST8_9ZZZZ</name>
<evidence type="ECO:0000313" key="5">
    <source>
        <dbReference type="EMBL" id="SUZ57577.1"/>
    </source>
</evidence>
<dbReference type="PROSITE" id="PS51007">
    <property type="entry name" value="CYTC"/>
    <property type="match status" value="1"/>
</dbReference>
<dbReference type="InterPro" id="IPR011041">
    <property type="entry name" value="Quinoprot_gluc/sorb_DH_b-prop"/>
</dbReference>
<protein>
    <recommendedName>
        <fullName evidence="4">Cytochrome c domain-containing protein</fullName>
    </recommendedName>
</protein>